<feature type="transmembrane region" description="Helical" evidence="1">
    <location>
        <begin position="7"/>
        <end position="31"/>
    </location>
</feature>
<dbReference type="CDD" id="cd07385">
    <property type="entry name" value="MPP_YkuE_C"/>
    <property type="match status" value="1"/>
</dbReference>
<keyword evidence="1" id="KW-0812">Transmembrane</keyword>
<name>A0A9Q4B1D5_SALAG</name>
<keyword evidence="4" id="KW-1185">Reference proteome</keyword>
<dbReference type="InterPro" id="IPR051158">
    <property type="entry name" value="Metallophosphoesterase_sf"/>
</dbReference>
<evidence type="ECO:0000256" key="1">
    <source>
        <dbReference type="SAM" id="Phobius"/>
    </source>
</evidence>
<dbReference type="AlphaFoldDB" id="A0A9Q4B1D5"/>
<dbReference type="GO" id="GO:0016787">
    <property type="term" value="F:hydrolase activity"/>
    <property type="evidence" value="ECO:0007669"/>
    <property type="project" value="InterPro"/>
</dbReference>
<comment type="caution">
    <text evidence="3">The sequence shown here is derived from an EMBL/GenBank/DDBJ whole genome shotgun (WGS) entry which is preliminary data.</text>
</comment>
<dbReference type="RefSeq" id="WP_257820987.1">
    <property type="nucleotide sequence ID" value="NZ_JABXYM010000001.1"/>
</dbReference>
<feature type="transmembrane region" description="Helical" evidence="1">
    <location>
        <begin position="103"/>
        <end position="128"/>
    </location>
</feature>
<sequence>MNLRYLLSLGLFIILYTGLTAYIGWHLYYWLHVVFSINHPLIFTALLIGVAYAYIIGQLFSSPLFKKIGALWLAVFQFGLFVLPFANITCWLLGLFIEEVTRTHIVVIGGIIWILFAIYIGVGLYLAYSPVIRSHDISLAKTTSHKSSLKIVMASDMHFGGLSGKKHAERLVKEINKLNADIILLAGDIVDDDPAQFKDKKMDELLANLHAAYGKYAVTGNHEYYGGKIEDLAVMLDEAGIQLLQDHVVEPNEMITIVGRKDKTDKNRKSASALIDPLDKRKILIMMDHQPTDLHAIMEAQTDMVFSGHTHRGQIFPYHLITAKLFEVDWGYKQKGRLHVFVSSGFGFWGPPIRLGSRSEILSVQVHFNEC</sequence>
<dbReference type="Proteomes" id="UP001057753">
    <property type="component" value="Unassembled WGS sequence"/>
</dbReference>
<dbReference type="SUPFAM" id="SSF56300">
    <property type="entry name" value="Metallo-dependent phosphatases"/>
    <property type="match status" value="1"/>
</dbReference>
<proteinExistence type="predicted"/>
<evidence type="ECO:0000313" key="4">
    <source>
        <dbReference type="Proteomes" id="UP001057753"/>
    </source>
</evidence>
<dbReference type="Pfam" id="PF00149">
    <property type="entry name" value="Metallophos"/>
    <property type="match status" value="1"/>
</dbReference>
<protein>
    <submittedName>
        <fullName evidence="3">Metallophosphoesterase</fullName>
    </submittedName>
</protein>
<feature type="transmembrane region" description="Helical" evidence="1">
    <location>
        <begin position="69"/>
        <end position="97"/>
    </location>
</feature>
<feature type="transmembrane region" description="Helical" evidence="1">
    <location>
        <begin position="37"/>
        <end position="57"/>
    </location>
</feature>
<dbReference type="EMBL" id="JABXYM010000001">
    <property type="protein sequence ID" value="MCR6096365.1"/>
    <property type="molecule type" value="Genomic_DNA"/>
</dbReference>
<dbReference type="Gene3D" id="3.60.21.10">
    <property type="match status" value="1"/>
</dbReference>
<accession>A0A9Q4B1D5</accession>
<dbReference type="InterPro" id="IPR004843">
    <property type="entry name" value="Calcineurin-like_PHP"/>
</dbReference>
<dbReference type="PANTHER" id="PTHR31302">
    <property type="entry name" value="TRANSMEMBRANE PROTEIN WITH METALLOPHOSPHOESTERASE DOMAIN-RELATED"/>
    <property type="match status" value="1"/>
</dbReference>
<feature type="domain" description="Calcineurin-like phosphoesterase" evidence="2">
    <location>
        <begin position="149"/>
        <end position="312"/>
    </location>
</feature>
<evidence type="ECO:0000313" key="3">
    <source>
        <dbReference type="EMBL" id="MCR6096365.1"/>
    </source>
</evidence>
<organism evidence="3 4">
    <name type="scientific">Salipaludibacillus agaradhaerens</name>
    <name type="common">Bacillus agaradhaerens</name>
    <dbReference type="NCBI Taxonomy" id="76935"/>
    <lineage>
        <taxon>Bacteria</taxon>
        <taxon>Bacillati</taxon>
        <taxon>Bacillota</taxon>
        <taxon>Bacilli</taxon>
        <taxon>Bacillales</taxon>
        <taxon>Bacillaceae</taxon>
    </lineage>
</organism>
<gene>
    <name evidence="3" type="ORF">HXA33_07355</name>
</gene>
<keyword evidence="1" id="KW-1133">Transmembrane helix</keyword>
<reference evidence="3" key="1">
    <citation type="submission" date="2020-06" db="EMBL/GenBank/DDBJ databases">
        <title>Insight into the genomes of haloalkaliphilic bacilli from Kenyan soda lakes.</title>
        <authorList>
            <person name="Mwirichia R."/>
            <person name="Villamizar G.C."/>
            <person name="Poehlein A."/>
            <person name="Mugweru J."/>
            <person name="Kipnyargis A."/>
            <person name="Kiplimo D."/>
            <person name="Orwa P."/>
            <person name="Daniel R."/>
        </authorList>
    </citation>
    <scope>NUCLEOTIDE SEQUENCE</scope>
    <source>
        <strain evidence="3">B1096_S55</strain>
    </source>
</reference>
<dbReference type="PANTHER" id="PTHR31302:SF0">
    <property type="entry name" value="TRANSMEMBRANE PROTEIN WITH METALLOPHOSPHOESTERASE DOMAIN"/>
    <property type="match status" value="1"/>
</dbReference>
<dbReference type="InterPro" id="IPR029052">
    <property type="entry name" value="Metallo-depent_PP-like"/>
</dbReference>
<evidence type="ECO:0000259" key="2">
    <source>
        <dbReference type="Pfam" id="PF00149"/>
    </source>
</evidence>
<keyword evidence="1" id="KW-0472">Membrane</keyword>